<dbReference type="EMBL" id="CP024985">
    <property type="protein sequence ID" value="ATZ24967.1"/>
    <property type="molecule type" value="Genomic_DNA"/>
</dbReference>
<gene>
    <name evidence="1" type="ORF">SLAV_15565</name>
</gene>
<dbReference type="OrthoDB" id="4333260at2"/>
<evidence type="ECO:0000313" key="2">
    <source>
        <dbReference type="Proteomes" id="UP000231791"/>
    </source>
</evidence>
<keyword evidence="2" id="KW-1185">Reference proteome</keyword>
<dbReference type="RefSeq" id="WP_037687450.1">
    <property type="nucleotide sequence ID" value="NZ_CP024985.1"/>
</dbReference>
<dbReference type="GeneID" id="49384161"/>
<name>A0A2K8PDZ4_STRLA</name>
<evidence type="ECO:0000313" key="1">
    <source>
        <dbReference type="EMBL" id="ATZ24967.1"/>
    </source>
</evidence>
<reference evidence="1 2" key="1">
    <citation type="submission" date="2017-11" db="EMBL/GenBank/DDBJ databases">
        <title>Complete genome sequence of Streptomyces lavendulae subsp. lavendulae CCM 3239 (formerly 'Streptomyces aureofaciens CCM 3239'), the producer of the angucycline-type antibiotic auricin.</title>
        <authorList>
            <person name="Busche T."/>
            <person name="Novakova R."/>
            <person name="Al'Dilaimi A."/>
            <person name="Homerova D."/>
            <person name="Feckova L."/>
            <person name="Rezuchova B."/>
            <person name="Mingyar E."/>
            <person name="Csolleiova D."/>
            <person name="Bekeova C."/>
            <person name="Winkler A."/>
            <person name="Sevcikova B."/>
            <person name="Kalinowski J."/>
            <person name="Kormanec J."/>
            <person name="Ruckert C."/>
        </authorList>
    </citation>
    <scope>NUCLEOTIDE SEQUENCE [LARGE SCALE GENOMIC DNA]</scope>
    <source>
        <strain evidence="1 2">CCM 3239</strain>
    </source>
</reference>
<dbReference type="KEGG" id="slx:SLAV_15565"/>
<proteinExistence type="predicted"/>
<dbReference type="Proteomes" id="UP000231791">
    <property type="component" value="Chromosome"/>
</dbReference>
<accession>A0A2K8PDZ4</accession>
<protein>
    <submittedName>
        <fullName evidence="1">Uncharacterized protein</fullName>
    </submittedName>
</protein>
<organism evidence="1 2">
    <name type="scientific">Streptomyces lavendulae subsp. lavendulae</name>
    <dbReference type="NCBI Taxonomy" id="58340"/>
    <lineage>
        <taxon>Bacteria</taxon>
        <taxon>Bacillati</taxon>
        <taxon>Actinomycetota</taxon>
        <taxon>Actinomycetes</taxon>
        <taxon>Kitasatosporales</taxon>
        <taxon>Streptomycetaceae</taxon>
        <taxon>Streptomyces</taxon>
    </lineage>
</organism>
<dbReference type="AlphaFoldDB" id="A0A2K8PDZ4"/>
<sequence length="155" mass="15379">MSQSHQPPAPSFYAEAPAPVPASDSPGLGVLAAVAAAVVAAGVYGWIISATDHQIGWAAVGVGALVGLAAGKAGGRSPALPPVAALLALAAVFAGQLFGIVLIFADKLQVSVFDILGQGASPLLEVWKGAADPLTFLFLALGGYAAFQTSRKTAS</sequence>